<dbReference type="InterPro" id="IPR036465">
    <property type="entry name" value="vWFA_dom_sf"/>
</dbReference>
<organism evidence="3">
    <name type="scientific">Thiolapillus brandeum</name>
    <dbReference type="NCBI Taxonomy" id="1076588"/>
    <lineage>
        <taxon>Bacteria</taxon>
        <taxon>Pseudomonadati</taxon>
        <taxon>Pseudomonadota</taxon>
        <taxon>Gammaproteobacteria</taxon>
        <taxon>Chromatiales</taxon>
        <taxon>Sedimenticolaceae</taxon>
        <taxon>Thiolapillus</taxon>
    </lineage>
</organism>
<dbReference type="InterPro" id="IPR002035">
    <property type="entry name" value="VWF_A"/>
</dbReference>
<dbReference type="Pfam" id="PF00092">
    <property type="entry name" value="VWA"/>
    <property type="match status" value="1"/>
</dbReference>
<feature type="chain" id="PRO_5028093934" evidence="1">
    <location>
        <begin position="23"/>
        <end position="652"/>
    </location>
</feature>
<name>A0A7C5IYV9_9GAMM</name>
<dbReference type="SMART" id="SM00327">
    <property type="entry name" value="VWA"/>
    <property type="match status" value="1"/>
</dbReference>
<sequence>MRTCCFSWLLAALAMLAGAVQAAPQKPLLMPGKQALYQRVVTVPGASLVDQPGDTRAARPVIPFSVFYVYERRERNGAPWLLLGSDRHGTLAGWLPAKDAIEWNQGLTLVFRDPAGHDRVLLFRDRDSLEQLVREPDPAAWRRLYEQAVSGEPEPGSPVIAMQPEGYVDIREDFYLVPILDYRETWLGSEKARLLKIASVPLVEAQEPPSEPVAADDPAEAEYSAGIVFVIDASLSMDDYIDRTRQAVNKIYDQLGDSGQLGKVSFGLVAFRDNVGVVPGLDFVARTYVTLEEGTNPGIFLQKVAELKAATVSSRDFREDAYAGVREAIEGMDWSGHEARFVVLVTDAGAREGDDPLASTGLSTEAMRQLALDNGVALFVLHLLTPSEMADHERAAAQYRRLSDYPGIGSLYYGVPTGDVAEFGQVVDALSQQLVRLVAQGEKEPVPDEVPPPTPQLAELQTKVAKLGYALRMQYLQKGQGGIPRVFDAWMVDRDPANPARRTVEVRVLLTRDQLSDLHDVLRQVLARAEEGLLSPQNFLDELKSLAATVSRDPERLGRTTATTAGEGSSLADMGLIGDYIEGLPYKGEVMNLSLEDWHNWPARRQIEFLRGLEEKIAYYRALHDNTDLWISLDGGPVDGDSVFPLALDMLP</sequence>
<feature type="domain" description="VWFA" evidence="2">
    <location>
        <begin position="226"/>
        <end position="430"/>
    </location>
</feature>
<dbReference type="EMBL" id="DROM01000279">
    <property type="protein sequence ID" value="HHH13490.1"/>
    <property type="molecule type" value="Genomic_DNA"/>
</dbReference>
<proteinExistence type="predicted"/>
<gene>
    <name evidence="3" type="ORF">ENJ98_04575</name>
</gene>
<dbReference type="CDD" id="cd00198">
    <property type="entry name" value="vWFA"/>
    <property type="match status" value="1"/>
</dbReference>
<feature type="signal peptide" evidence="1">
    <location>
        <begin position="1"/>
        <end position="22"/>
    </location>
</feature>
<dbReference type="Proteomes" id="UP000886100">
    <property type="component" value="Unassembled WGS sequence"/>
</dbReference>
<evidence type="ECO:0000313" key="3">
    <source>
        <dbReference type="EMBL" id="HHH13490.1"/>
    </source>
</evidence>
<keyword evidence="1" id="KW-0732">Signal</keyword>
<reference evidence="3" key="1">
    <citation type="journal article" date="2020" name="mSystems">
        <title>Genome- and Community-Level Interaction Insights into Carbon Utilization and Element Cycling Functions of Hydrothermarchaeota in Hydrothermal Sediment.</title>
        <authorList>
            <person name="Zhou Z."/>
            <person name="Liu Y."/>
            <person name="Xu W."/>
            <person name="Pan J."/>
            <person name="Luo Z.H."/>
            <person name="Li M."/>
        </authorList>
    </citation>
    <scope>NUCLEOTIDE SEQUENCE [LARGE SCALE GENOMIC DNA]</scope>
    <source>
        <strain evidence="3">HyVt-535</strain>
    </source>
</reference>
<dbReference type="Gene3D" id="3.40.50.410">
    <property type="entry name" value="von Willebrand factor, type A domain"/>
    <property type="match status" value="1"/>
</dbReference>
<dbReference type="PROSITE" id="PS50234">
    <property type="entry name" value="VWFA"/>
    <property type="match status" value="1"/>
</dbReference>
<protein>
    <submittedName>
        <fullName evidence="3">VWA domain-containing protein</fullName>
    </submittedName>
</protein>
<dbReference type="SUPFAM" id="SSF53300">
    <property type="entry name" value="vWA-like"/>
    <property type="match status" value="1"/>
</dbReference>
<evidence type="ECO:0000259" key="2">
    <source>
        <dbReference type="PROSITE" id="PS50234"/>
    </source>
</evidence>
<dbReference type="AlphaFoldDB" id="A0A7C5IYV9"/>
<accession>A0A7C5IYV9</accession>
<comment type="caution">
    <text evidence="3">The sequence shown here is derived from an EMBL/GenBank/DDBJ whole genome shotgun (WGS) entry which is preliminary data.</text>
</comment>
<evidence type="ECO:0000256" key="1">
    <source>
        <dbReference type="SAM" id="SignalP"/>
    </source>
</evidence>